<dbReference type="OrthoDB" id="9794155at2"/>
<comment type="similarity">
    <text evidence="1 2">Belongs to the ArsC family.</text>
</comment>
<dbReference type="Proteomes" id="UP000240572">
    <property type="component" value="Unassembled WGS sequence"/>
</dbReference>
<dbReference type="AlphaFoldDB" id="A0A2P8D9U2"/>
<protein>
    <submittedName>
        <fullName evidence="3">Spx/MgsR family transcriptional regulator</fullName>
    </submittedName>
</protein>
<dbReference type="CDD" id="cd03035">
    <property type="entry name" value="ArsC_Yffb"/>
    <property type="match status" value="1"/>
</dbReference>
<accession>A0A2P8D9U2</accession>
<dbReference type="Gene3D" id="3.40.30.10">
    <property type="entry name" value="Glutaredoxin"/>
    <property type="match status" value="1"/>
</dbReference>
<dbReference type="Pfam" id="PF03960">
    <property type="entry name" value="ArsC"/>
    <property type="match status" value="1"/>
</dbReference>
<dbReference type="PANTHER" id="PTHR30041:SF8">
    <property type="entry name" value="PROTEIN YFFB"/>
    <property type="match status" value="1"/>
</dbReference>
<gene>
    <name evidence="3" type="ORF">B0I18_10190</name>
</gene>
<dbReference type="RefSeq" id="WP_106520682.1">
    <property type="nucleotide sequence ID" value="NZ_PYGD01000001.1"/>
</dbReference>
<comment type="caution">
    <text evidence="3">The sequence shown here is derived from an EMBL/GenBank/DDBJ whole genome shotgun (WGS) entry which is preliminary data.</text>
</comment>
<dbReference type="PROSITE" id="PS51353">
    <property type="entry name" value="ARSC"/>
    <property type="match status" value="1"/>
</dbReference>
<proteinExistence type="inferred from homology"/>
<evidence type="ECO:0000313" key="4">
    <source>
        <dbReference type="Proteomes" id="UP000240572"/>
    </source>
</evidence>
<dbReference type="EMBL" id="PYGD01000001">
    <property type="protein sequence ID" value="PSK93941.1"/>
    <property type="molecule type" value="Genomic_DNA"/>
</dbReference>
<dbReference type="PANTHER" id="PTHR30041">
    <property type="entry name" value="ARSENATE REDUCTASE"/>
    <property type="match status" value="1"/>
</dbReference>
<dbReference type="InterPro" id="IPR006660">
    <property type="entry name" value="Arsenate_reductase-like"/>
</dbReference>
<name>A0A2P8D9U2_9BACT</name>
<evidence type="ECO:0000256" key="1">
    <source>
        <dbReference type="ARBA" id="ARBA00007198"/>
    </source>
</evidence>
<dbReference type="InterPro" id="IPR006504">
    <property type="entry name" value="Tscrpt_reg_Spx/MgsR"/>
</dbReference>
<dbReference type="SUPFAM" id="SSF52833">
    <property type="entry name" value="Thioredoxin-like"/>
    <property type="match status" value="1"/>
</dbReference>
<reference evidence="3 4" key="1">
    <citation type="submission" date="2018-03" db="EMBL/GenBank/DDBJ databases">
        <title>Genomic Encyclopedia of Type Strains, Phase III (KMG-III): the genomes of soil and plant-associated and newly described type strains.</title>
        <authorList>
            <person name="Whitman W."/>
        </authorList>
    </citation>
    <scope>NUCLEOTIDE SEQUENCE [LARGE SCALE GENOMIC DNA]</scope>
    <source>
        <strain evidence="3 4">CGMCC 1.12700</strain>
    </source>
</reference>
<evidence type="ECO:0000313" key="3">
    <source>
        <dbReference type="EMBL" id="PSK93941.1"/>
    </source>
</evidence>
<organism evidence="3 4">
    <name type="scientific">Taibaiella chishuiensis</name>
    <dbReference type="NCBI Taxonomy" id="1434707"/>
    <lineage>
        <taxon>Bacteria</taxon>
        <taxon>Pseudomonadati</taxon>
        <taxon>Bacteroidota</taxon>
        <taxon>Chitinophagia</taxon>
        <taxon>Chitinophagales</taxon>
        <taxon>Chitinophagaceae</taxon>
        <taxon>Taibaiella</taxon>
    </lineage>
</organism>
<dbReference type="InterPro" id="IPR036249">
    <property type="entry name" value="Thioredoxin-like_sf"/>
</dbReference>
<sequence length="120" mass="13950">MAEKNYVVYGIPNCDSVKKAFTWLEGHKIAYRFHNYKTEGITKSKLDNWCKQLGWENLINKNSTTWRDLDDTVKNAVTTKAEAIALMQEHTSMIKRPVIELDDKVVVMRFNADTYAETFL</sequence>
<dbReference type="NCBIfam" id="TIGR01617">
    <property type="entry name" value="arsC_related"/>
    <property type="match status" value="1"/>
</dbReference>
<evidence type="ECO:0000256" key="2">
    <source>
        <dbReference type="PROSITE-ProRule" id="PRU01282"/>
    </source>
</evidence>
<keyword evidence="4" id="KW-1185">Reference proteome</keyword>
<dbReference type="NCBIfam" id="NF008107">
    <property type="entry name" value="PRK10853.1"/>
    <property type="match status" value="1"/>
</dbReference>